<evidence type="ECO:0000313" key="1">
    <source>
        <dbReference type="EMBL" id="PKY09689.1"/>
    </source>
</evidence>
<keyword evidence="2" id="KW-1185">Reference proteome</keyword>
<protein>
    <submittedName>
        <fullName evidence="1">Uncharacterized protein</fullName>
    </submittedName>
</protein>
<reference evidence="1 2" key="1">
    <citation type="submission" date="2017-03" db="EMBL/GenBank/DDBJ databases">
        <title>Draft genime sequence of the acidophilic sulfur-oxidizing bacterium Acidithiobacillus sp. SH, isolated from seawater.</title>
        <authorList>
            <person name="Sharmin S."/>
            <person name="Tokuhisa M."/>
            <person name="Kanao T."/>
            <person name="Kamimura K."/>
        </authorList>
    </citation>
    <scope>NUCLEOTIDE SEQUENCE [LARGE SCALE GENOMIC DNA]</scope>
    <source>
        <strain evidence="1 2">SH</strain>
    </source>
</reference>
<dbReference type="Proteomes" id="UP000234329">
    <property type="component" value="Unassembled WGS sequence"/>
</dbReference>
<proteinExistence type="predicted"/>
<name>A0A2I1DIJ1_9PROT</name>
<organism evidence="1 2">
    <name type="scientific">Acidithiobacillus marinus</name>
    <dbReference type="NCBI Taxonomy" id="187490"/>
    <lineage>
        <taxon>Bacteria</taxon>
        <taxon>Pseudomonadati</taxon>
        <taxon>Pseudomonadota</taxon>
        <taxon>Acidithiobacillia</taxon>
        <taxon>Acidithiobacillales</taxon>
        <taxon>Acidithiobacillaceae</taxon>
        <taxon>Acidithiobacillus</taxon>
    </lineage>
</organism>
<gene>
    <name evidence="1" type="ORF">B1757_13890</name>
</gene>
<evidence type="ECO:0000313" key="2">
    <source>
        <dbReference type="Proteomes" id="UP000234329"/>
    </source>
</evidence>
<dbReference type="AlphaFoldDB" id="A0A2I1DIJ1"/>
<dbReference type="InParanoid" id="A0A2I1DIJ1"/>
<dbReference type="EMBL" id="MXAV01000053">
    <property type="protein sequence ID" value="PKY09689.1"/>
    <property type="molecule type" value="Genomic_DNA"/>
</dbReference>
<accession>A0A2I1DIJ1</accession>
<comment type="caution">
    <text evidence="1">The sequence shown here is derived from an EMBL/GenBank/DDBJ whole genome shotgun (WGS) entry which is preliminary data.</text>
</comment>
<sequence>MFDKHDVVQNGFAAEIVVADKSLLRFWVLENNASLTERYAIVFDLPEETYFIDPCDKDDRELHVVTMDRLGHTTATSTEEEWLAMVLKNSVTPQQDNGFHAIPFSQLPNRCQNTVMQQVERVLLGTTDKEPMNQVYRVTLQYKNGSVVSEPYIATNEQEAVEVATVMPKDATVTEVRRVNYVSL</sequence>
<dbReference type="RefSeq" id="WP_101538899.1">
    <property type="nucleotide sequence ID" value="NZ_MXAV01000053.1"/>
</dbReference>